<evidence type="ECO:0000256" key="2">
    <source>
        <dbReference type="SAM" id="SignalP"/>
    </source>
</evidence>
<dbReference type="InterPro" id="IPR018114">
    <property type="entry name" value="TRYPSIN_HIS"/>
</dbReference>
<dbReference type="SUPFAM" id="SSF50494">
    <property type="entry name" value="Trypsin-like serine proteases"/>
    <property type="match status" value="1"/>
</dbReference>
<accession>A0A8C4PD67</accession>
<name>A0A8C4PD67_DRONO</name>
<evidence type="ECO:0000313" key="4">
    <source>
        <dbReference type="Ensembl" id="ENSDNVP00000023970.1"/>
    </source>
</evidence>
<sequence length="205" mass="23488">FFPILLLCNLFLLWDHHLNGCTDIIGGHPVLPHSWPFMAKWVLTAAHCKQHFSLLFFQLNDTANLNKYVQLLPLPDSVEDIKPDRKCKVAGWGVTSSGKPSPCLQETAVTIFDRRSCKSKYKKHMKITINMLRAGGKNIFSKRDACQVRSKVMNRRGCVFNNGSFFTRNKAALVTSEADQTQGVFNYIYKRLYCCEKRNVKTLRN</sequence>
<dbReference type="InterPro" id="IPR009003">
    <property type="entry name" value="Peptidase_S1_PA"/>
</dbReference>
<reference evidence="4" key="1">
    <citation type="submission" date="2025-08" db="UniProtKB">
        <authorList>
            <consortium name="Ensembl"/>
        </authorList>
    </citation>
    <scope>IDENTIFICATION</scope>
</reference>
<organism evidence="4 5">
    <name type="scientific">Dromaius novaehollandiae</name>
    <name type="common">Emu</name>
    <dbReference type="NCBI Taxonomy" id="8790"/>
    <lineage>
        <taxon>Eukaryota</taxon>
        <taxon>Metazoa</taxon>
        <taxon>Chordata</taxon>
        <taxon>Craniata</taxon>
        <taxon>Vertebrata</taxon>
        <taxon>Euteleostomi</taxon>
        <taxon>Archelosauria</taxon>
        <taxon>Archosauria</taxon>
        <taxon>Dinosauria</taxon>
        <taxon>Saurischia</taxon>
        <taxon>Theropoda</taxon>
        <taxon>Coelurosauria</taxon>
        <taxon>Aves</taxon>
        <taxon>Palaeognathae</taxon>
        <taxon>Casuariiformes</taxon>
        <taxon>Dromaiidae</taxon>
        <taxon>Dromaius</taxon>
    </lineage>
</organism>
<protein>
    <submittedName>
        <fullName evidence="4">Granzyme A-like</fullName>
    </submittedName>
</protein>
<feature type="chain" id="PRO_5034403367" evidence="2">
    <location>
        <begin position="21"/>
        <end position="205"/>
    </location>
</feature>
<dbReference type="Gene3D" id="2.40.10.10">
    <property type="entry name" value="Trypsin-like serine proteases"/>
    <property type="match status" value="2"/>
</dbReference>
<dbReference type="PANTHER" id="PTHR24271:SF52">
    <property type="entry name" value="GRANZYME K"/>
    <property type="match status" value="1"/>
</dbReference>
<keyword evidence="1" id="KW-1015">Disulfide bond</keyword>
<evidence type="ECO:0000256" key="1">
    <source>
        <dbReference type="ARBA" id="ARBA00023157"/>
    </source>
</evidence>
<proteinExistence type="predicted"/>
<dbReference type="GO" id="GO:0004252">
    <property type="term" value="F:serine-type endopeptidase activity"/>
    <property type="evidence" value="ECO:0007669"/>
    <property type="project" value="InterPro"/>
</dbReference>
<evidence type="ECO:0000313" key="5">
    <source>
        <dbReference type="Proteomes" id="UP000694423"/>
    </source>
</evidence>
<dbReference type="InterPro" id="IPR001254">
    <property type="entry name" value="Trypsin_dom"/>
</dbReference>
<dbReference type="PANTHER" id="PTHR24271">
    <property type="entry name" value="KALLIKREIN-RELATED"/>
    <property type="match status" value="1"/>
</dbReference>
<keyword evidence="5" id="KW-1185">Reference proteome</keyword>
<dbReference type="GO" id="GO:0006508">
    <property type="term" value="P:proteolysis"/>
    <property type="evidence" value="ECO:0007669"/>
    <property type="project" value="InterPro"/>
</dbReference>
<dbReference type="Pfam" id="PF00089">
    <property type="entry name" value="Trypsin"/>
    <property type="match status" value="1"/>
</dbReference>
<feature type="signal peptide" evidence="2">
    <location>
        <begin position="1"/>
        <end position="20"/>
    </location>
</feature>
<reference evidence="4" key="2">
    <citation type="submission" date="2025-09" db="UniProtKB">
        <authorList>
            <consortium name="Ensembl"/>
        </authorList>
    </citation>
    <scope>IDENTIFICATION</scope>
</reference>
<keyword evidence="2" id="KW-0732">Signal</keyword>
<dbReference type="InterPro" id="IPR043504">
    <property type="entry name" value="Peptidase_S1_PA_chymotrypsin"/>
</dbReference>
<feature type="domain" description="Peptidase S1" evidence="3">
    <location>
        <begin position="23"/>
        <end position="159"/>
    </location>
</feature>
<dbReference type="SMART" id="SM00020">
    <property type="entry name" value="Tryp_SPc"/>
    <property type="match status" value="1"/>
</dbReference>
<dbReference type="PROSITE" id="PS00134">
    <property type="entry name" value="TRYPSIN_HIS"/>
    <property type="match status" value="1"/>
</dbReference>
<dbReference type="Proteomes" id="UP000694423">
    <property type="component" value="Unplaced"/>
</dbReference>
<dbReference type="Ensembl" id="ENSDNVT00000028936.1">
    <property type="protein sequence ID" value="ENSDNVP00000023970.1"/>
    <property type="gene ID" value="ENSDNVG00000016646.1"/>
</dbReference>
<evidence type="ECO:0000259" key="3">
    <source>
        <dbReference type="SMART" id="SM00020"/>
    </source>
</evidence>
<dbReference type="AlphaFoldDB" id="A0A8C4PD67"/>